<gene>
    <name evidence="9" type="ORF">GALLR39Z86_00340</name>
</gene>
<evidence type="ECO:0000256" key="4">
    <source>
        <dbReference type="ARBA" id="ARBA00023139"/>
    </source>
</evidence>
<dbReference type="PANTHER" id="PTHR30429">
    <property type="entry name" value="D-METHIONINE-BINDING LIPOPROTEIN METQ"/>
    <property type="match status" value="1"/>
</dbReference>
<feature type="chain" id="PRO_5040864304" description="Lipoprotein" evidence="8">
    <location>
        <begin position="22"/>
        <end position="277"/>
    </location>
</feature>
<proteinExistence type="inferred from homology"/>
<evidence type="ECO:0000256" key="3">
    <source>
        <dbReference type="ARBA" id="ARBA00023136"/>
    </source>
</evidence>
<evidence type="ECO:0000256" key="7">
    <source>
        <dbReference type="PIRSR" id="PIRSR002854-1"/>
    </source>
</evidence>
<accession>A0A9W6LF16</accession>
<dbReference type="Gene3D" id="3.40.190.10">
    <property type="entry name" value="Periplasmic binding protein-like II"/>
    <property type="match status" value="2"/>
</dbReference>
<dbReference type="SUPFAM" id="SSF53850">
    <property type="entry name" value="Periplasmic binding protein-like II"/>
    <property type="match status" value="1"/>
</dbReference>
<keyword evidence="3" id="KW-0472">Membrane</keyword>
<dbReference type="InterPro" id="IPR006311">
    <property type="entry name" value="TAT_signal"/>
</dbReference>
<evidence type="ECO:0000256" key="8">
    <source>
        <dbReference type="SAM" id="SignalP"/>
    </source>
</evidence>
<dbReference type="PROSITE" id="PS51257">
    <property type="entry name" value="PROKAR_LIPOPROTEIN"/>
    <property type="match status" value="1"/>
</dbReference>
<protein>
    <recommendedName>
        <fullName evidence="6">Lipoprotein</fullName>
    </recommendedName>
</protein>
<keyword evidence="4" id="KW-0564">Palmitate</keyword>
<dbReference type="Pfam" id="PF03180">
    <property type="entry name" value="Lipoprotein_9"/>
    <property type="match status" value="1"/>
</dbReference>
<organism evidence="9 10">
    <name type="scientific">Glycomyces algeriensis</name>
    <dbReference type="NCBI Taxonomy" id="256037"/>
    <lineage>
        <taxon>Bacteria</taxon>
        <taxon>Bacillati</taxon>
        <taxon>Actinomycetota</taxon>
        <taxon>Actinomycetes</taxon>
        <taxon>Glycomycetales</taxon>
        <taxon>Glycomycetaceae</taxon>
        <taxon>Glycomyces</taxon>
    </lineage>
</organism>
<reference evidence="9" key="1">
    <citation type="submission" date="2022-12" db="EMBL/GenBank/DDBJ databases">
        <title>Reference genome sequencing for broad-spectrum identification of bacterial and archaeal isolates by mass spectrometry.</title>
        <authorList>
            <person name="Sekiguchi Y."/>
            <person name="Tourlousse D.M."/>
        </authorList>
    </citation>
    <scope>NUCLEOTIDE SEQUENCE</scope>
    <source>
        <strain evidence="9">LLR39Z86</strain>
    </source>
</reference>
<keyword evidence="2 8" id="KW-0732">Signal</keyword>
<dbReference type="PROSITE" id="PS51318">
    <property type="entry name" value="TAT"/>
    <property type="match status" value="1"/>
</dbReference>
<evidence type="ECO:0000256" key="5">
    <source>
        <dbReference type="ARBA" id="ARBA00023288"/>
    </source>
</evidence>
<evidence type="ECO:0000313" key="10">
    <source>
        <dbReference type="Proteomes" id="UP001144313"/>
    </source>
</evidence>
<dbReference type="GO" id="GO:0016020">
    <property type="term" value="C:membrane"/>
    <property type="evidence" value="ECO:0007669"/>
    <property type="project" value="UniProtKB-SubCell"/>
</dbReference>
<dbReference type="CDD" id="cd13597">
    <property type="entry name" value="PBP2_lipoprotein_Tp32"/>
    <property type="match status" value="1"/>
</dbReference>
<dbReference type="PANTHER" id="PTHR30429:SF0">
    <property type="entry name" value="METHIONINE-BINDING LIPOPROTEIN METQ"/>
    <property type="match status" value="1"/>
</dbReference>
<keyword evidence="10" id="KW-1185">Reference proteome</keyword>
<dbReference type="PIRSF" id="PIRSF002854">
    <property type="entry name" value="MetQ"/>
    <property type="match status" value="1"/>
</dbReference>
<comment type="similarity">
    <text evidence="6">Belongs to the nlpA lipoprotein family.</text>
</comment>
<evidence type="ECO:0000313" key="9">
    <source>
        <dbReference type="EMBL" id="GLI40184.1"/>
    </source>
</evidence>
<sequence>MFNRRTLVGASVATAAALTLAACGDDAGSEATETNGTIIVAATSVPHAQILQFVQDELADEAGLTIEIEEFSDYLQINPSTADGSTDANFFQHLPYLEEDNAKNGTDLVEIAPVHIEPLALYANTAASIEDIADGAQIAIPADPSNGGRALALLQDAGLITLADGVEVTTATEDDIADNPRNLEFVAVEAAQLPRTLEDVDAAVINGNYALEAELSPAEDAIASESAENNPYANYLVTTSANAENEDIKKLGELLQSDEVKQYILETWTDGSVIPAS</sequence>
<comment type="subcellular location">
    <subcellularLocation>
        <location evidence="1">Membrane</location>
        <topology evidence="1">Lipid-anchor</topology>
    </subcellularLocation>
</comment>
<evidence type="ECO:0000256" key="2">
    <source>
        <dbReference type="ARBA" id="ARBA00022729"/>
    </source>
</evidence>
<dbReference type="RefSeq" id="WP_270118502.1">
    <property type="nucleotide sequence ID" value="NZ_BAAAOL010000012.1"/>
</dbReference>
<evidence type="ECO:0000256" key="6">
    <source>
        <dbReference type="PIRNR" id="PIRNR002854"/>
    </source>
</evidence>
<comment type="caution">
    <text evidence="9">The sequence shown here is derived from an EMBL/GenBank/DDBJ whole genome shotgun (WGS) entry which is preliminary data.</text>
</comment>
<keyword evidence="5 6" id="KW-0449">Lipoprotein</keyword>
<dbReference type="AlphaFoldDB" id="A0A9W6LF16"/>
<dbReference type="Proteomes" id="UP001144313">
    <property type="component" value="Unassembled WGS sequence"/>
</dbReference>
<name>A0A9W6LF16_9ACTN</name>
<evidence type="ECO:0000256" key="1">
    <source>
        <dbReference type="ARBA" id="ARBA00004635"/>
    </source>
</evidence>
<dbReference type="InterPro" id="IPR004872">
    <property type="entry name" value="Lipoprotein_NlpA"/>
</dbReference>
<feature type="signal peptide" evidence="8">
    <location>
        <begin position="1"/>
        <end position="21"/>
    </location>
</feature>
<feature type="lipid moiety-binding region" description="S-diacylglycerol cysteine" evidence="7">
    <location>
        <position position="23"/>
    </location>
</feature>
<dbReference type="EMBL" id="BSDT01000001">
    <property type="protein sequence ID" value="GLI40184.1"/>
    <property type="molecule type" value="Genomic_DNA"/>
</dbReference>